<gene>
    <name evidence="1" type="ORF">STRIP9103_05073</name>
</gene>
<dbReference type="Gene3D" id="1.25.10.10">
    <property type="entry name" value="Leucine-rich Repeat Variant"/>
    <property type="match status" value="1"/>
</dbReference>
<evidence type="ECO:0008006" key="3">
    <source>
        <dbReference type="Google" id="ProtNLM"/>
    </source>
</evidence>
<accession>L1KRU3</accession>
<reference evidence="1 2" key="1">
    <citation type="submission" date="2012-11" db="EMBL/GenBank/DDBJ databases">
        <authorList>
            <person name="Huguet-Tapia J.C."/>
            <person name="Durkin A.S."/>
            <person name="Pettis G.S."/>
            <person name="Badger J.H."/>
        </authorList>
    </citation>
    <scope>NUCLEOTIDE SEQUENCE [LARGE SCALE GENOMIC DNA]</scope>
    <source>
        <strain evidence="1 2">91-03</strain>
    </source>
</reference>
<dbReference type="RefSeq" id="WP_009326502.1">
    <property type="nucleotide sequence ID" value="NZ_AEJC01000440.1"/>
</dbReference>
<dbReference type="PATRIC" id="fig|698759.3.peg.5999"/>
<keyword evidence="2" id="KW-1185">Reference proteome</keyword>
<dbReference type="Pfam" id="PF13646">
    <property type="entry name" value="HEAT_2"/>
    <property type="match status" value="1"/>
</dbReference>
<dbReference type="InterPro" id="IPR016024">
    <property type="entry name" value="ARM-type_fold"/>
</dbReference>
<comment type="caution">
    <text evidence="1">The sequence shown here is derived from an EMBL/GenBank/DDBJ whole genome shotgun (WGS) entry which is preliminary data.</text>
</comment>
<dbReference type="Proteomes" id="UP000010411">
    <property type="component" value="Unassembled WGS sequence"/>
</dbReference>
<protein>
    <recommendedName>
        <fullName evidence="3">HEAT repeat protein</fullName>
    </recommendedName>
</protein>
<proteinExistence type="predicted"/>
<dbReference type="EMBL" id="AEJC01000440">
    <property type="protein sequence ID" value="EKX63322.1"/>
    <property type="molecule type" value="Genomic_DNA"/>
</dbReference>
<organism evidence="1 2">
    <name type="scientific">Streptomyces ipomoeae 91-03</name>
    <dbReference type="NCBI Taxonomy" id="698759"/>
    <lineage>
        <taxon>Bacteria</taxon>
        <taxon>Bacillati</taxon>
        <taxon>Actinomycetota</taxon>
        <taxon>Actinomycetes</taxon>
        <taxon>Kitasatosporales</taxon>
        <taxon>Streptomycetaceae</taxon>
        <taxon>Streptomyces</taxon>
    </lineage>
</organism>
<evidence type="ECO:0000313" key="1">
    <source>
        <dbReference type="EMBL" id="EKX63322.1"/>
    </source>
</evidence>
<sequence>MAMFVHLTSAANAPRIRRAGVRAAGRGQGGGGRGVYCFPVLPSYTVTHQWLRELARFGSRGGLVAVHIRLDDAEQVRVGHYSGRAPGGQAIVTAAEAVRRISALEDPRGWEVFVPRSITPREVHRIRAAPQVVGWCYLPDAHGTRPCTCFGCRVRGGYGARRLRERLPHPLDGPPPPVPVLLARITAAGDAGDPTALRETLHWFGMRRRGPLPRLARLAAHPDPGVREDLVWAISGWTTPGVTDLLDHLADDPHPDVREAVEAVRDSS</sequence>
<dbReference type="AlphaFoldDB" id="L1KRU3"/>
<name>L1KRU3_9ACTN</name>
<evidence type="ECO:0000313" key="2">
    <source>
        <dbReference type="Proteomes" id="UP000010411"/>
    </source>
</evidence>
<dbReference type="SUPFAM" id="SSF48371">
    <property type="entry name" value="ARM repeat"/>
    <property type="match status" value="1"/>
</dbReference>
<dbReference type="InterPro" id="IPR011989">
    <property type="entry name" value="ARM-like"/>
</dbReference>